<accession>A0A8K0VBQ9</accession>
<evidence type="ECO:0000313" key="7">
    <source>
        <dbReference type="EMBL" id="MBL4919162.1"/>
    </source>
</evidence>
<comment type="function">
    <text evidence="5">Could be a nuclease involved in processing of the 5'-end of pre-16S rRNA.</text>
</comment>
<dbReference type="EMBL" id="JAESVN010000013">
    <property type="protein sequence ID" value="MBL4919162.1"/>
    <property type="molecule type" value="Genomic_DNA"/>
</dbReference>
<dbReference type="EC" id="3.1.-.-" evidence="5"/>
<evidence type="ECO:0000256" key="3">
    <source>
        <dbReference type="ARBA" id="ARBA00022722"/>
    </source>
</evidence>
<keyword evidence="4 5" id="KW-0378">Hydrolase</keyword>
<dbReference type="InterPro" id="IPR006641">
    <property type="entry name" value="YqgF/RNaseH-like_dom"/>
</dbReference>
<keyword evidence="2 5" id="KW-0690">Ribosome biogenesis</keyword>
<evidence type="ECO:0000256" key="2">
    <source>
        <dbReference type="ARBA" id="ARBA00022517"/>
    </source>
</evidence>
<evidence type="ECO:0000256" key="4">
    <source>
        <dbReference type="ARBA" id="ARBA00022801"/>
    </source>
</evidence>
<comment type="subcellular location">
    <subcellularLocation>
        <location evidence="5">Cytoplasm</location>
    </subcellularLocation>
</comment>
<evidence type="ECO:0000259" key="6">
    <source>
        <dbReference type="SMART" id="SM00732"/>
    </source>
</evidence>
<protein>
    <recommendedName>
        <fullName evidence="5">Putative pre-16S rRNA nuclease</fullName>
        <ecNumber evidence="5">3.1.-.-</ecNumber>
    </recommendedName>
</protein>
<dbReference type="Pfam" id="PF03652">
    <property type="entry name" value="RuvX"/>
    <property type="match status" value="1"/>
</dbReference>
<evidence type="ECO:0000256" key="5">
    <source>
        <dbReference type="HAMAP-Rule" id="MF_00651"/>
    </source>
</evidence>
<dbReference type="HAMAP" id="MF_00651">
    <property type="entry name" value="Nuclease_YqgF"/>
    <property type="match status" value="1"/>
</dbReference>
<feature type="domain" description="YqgF/RNase H-like" evidence="6">
    <location>
        <begin position="18"/>
        <end position="118"/>
    </location>
</feature>
<reference evidence="7" key="1">
    <citation type="submission" date="2021-01" db="EMBL/GenBank/DDBJ databases">
        <title>Tabrizicola alba sp. nov. a motile alkaliphilic bacterium isolated from a soda lake.</title>
        <authorList>
            <person name="Szuroczki S."/>
            <person name="Abbaszade G."/>
            <person name="Schumann P."/>
            <person name="Toth E."/>
        </authorList>
    </citation>
    <scope>NUCLEOTIDE SEQUENCE</scope>
    <source>
        <strain evidence="7">DMG-N-6</strain>
    </source>
</reference>
<dbReference type="InterPro" id="IPR005227">
    <property type="entry name" value="YqgF"/>
</dbReference>
<dbReference type="CDD" id="cd16964">
    <property type="entry name" value="YqgF"/>
    <property type="match status" value="1"/>
</dbReference>
<keyword evidence="1 5" id="KW-0963">Cytoplasm</keyword>
<dbReference type="SUPFAM" id="SSF53098">
    <property type="entry name" value="Ribonuclease H-like"/>
    <property type="match status" value="1"/>
</dbReference>
<dbReference type="PANTHER" id="PTHR33317:SF4">
    <property type="entry name" value="POLYNUCLEOTIDYL TRANSFERASE, RIBONUCLEASE H-LIKE SUPERFAMILY PROTEIN"/>
    <property type="match status" value="1"/>
</dbReference>
<comment type="caution">
    <text evidence="7">The sequence shown here is derived from an EMBL/GenBank/DDBJ whole genome shotgun (WGS) entry which is preliminary data.</text>
</comment>
<dbReference type="PANTHER" id="PTHR33317">
    <property type="entry name" value="POLYNUCLEOTIDYL TRANSFERASE, RIBONUCLEASE H-LIKE SUPERFAMILY PROTEIN"/>
    <property type="match status" value="1"/>
</dbReference>
<dbReference type="SMART" id="SM00732">
    <property type="entry name" value="YqgFc"/>
    <property type="match status" value="1"/>
</dbReference>
<dbReference type="NCBIfam" id="TIGR00250">
    <property type="entry name" value="RNAse_H_YqgF"/>
    <property type="match status" value="1"/>
</dbReference>
<dbReference type="GO" id="GO:0004518">
    <property type="term" value="F:nuclease activity"/>
    <property type="evidence" value="ECO:0007669"/>
    <property type="project" value="UniProtKB-KW"/>
</dbReference>
<keyword evidence="8" id="KW-1185">Reference proteome</keyword>
<dbReference type="Proteomes" id="UP000648908">
    <property type="component" value="Unassembled WGS sequence"/>
</dbReference>
<dbReference type="GO" id="GO:0005829">
    <property type="term" value="C:cytosol"/>
    <property type="evidence" value="ECO:0007669"/>
    <property type="project" value="TreeGrafter"/>
</dbReference>
<evidence type="ECO:0000313" key="8">
    <source>
        <dbReference type="Proteomes" id="UP000648908"/>
    </source>
</evidence>
<dbReference type="Gene3D" id="3.30.420.140">
    <property type="entry name" value="YqgF/RNase H-like domain"/>
    <property type="match status" value="1"/>
</dbReference>
<dbReference type="RefSeq" id="WP_202690138.1">
    <property type="nucleotide sequence ID" value="NZ_JAESVN010000013.1"/>
</dbReference>
<keyword evidence="3 5" id="KW-0540">Nuclease</keyword>
<gene>
    <name evidence="7" type="primary">ruvX</name>
    <name evidence="7" type="ORF">JL811_18220</name>
</gene>
<dbReference type="GO" id="GO:0016788">
    <property type="term" value="F:hydrolase activity, acting on ester bonds"/>
    <property type="evidence" value="ECO:0007669"/>
    <property type="project" value="UniProtKB-UniRule"/>
</dbReference>
<dbReference type="GO" id="GO:0000967">
    <property type="term" value="P:rRNA 5'-end processing"/>
    <property type="evidence" value="ECO:0007669"/>
    <property type="project" value="UniProtKB-UniRule"/>
</dbReference>
<sequence length="164" mass="17709">MTAFDDLEGFLAALPPQGALAGLDFGEKTIGVAISDRRRMVASPDSTIRRVKFTLDAEALLKLLTKREVTGIVLGLPRNMDGSEGPRAQATRAFARNLSRISPLPQTFWDERLSTVAAERALLEADTSRKRRAEVIDHVAAGYILQGALDRFGFLARQSGGGAA</sequence>
<name>A0A8K0VBQ9_9RHOB</name>
<proteinExistence type="inferred from homology"/>
<evidence type="ECO:0000256" key="1">
    <source>
        <dbReference type="ARBA" id="ARBA00022490"/>
    </source>
</evidence>
<dbReference type="AlphaFoldDB" id="A0A8K0VBQ9"/>
<dbReference type="InterPro" id="IPR012337">
    <property type="entry name" value="RNaseH-like_sf"/>
</dbReference>
<comment type="similarity">
    <text evidence="5">Belongs to the YqgF HJR family.</text>
</comment>
<dbReference type="InterPro" id="IPR037027">
    <property type="entry name" value="YqgF/RNaseH-like_dom_sf"/>
</dbReference>
<organism evidence="7 8">
    <name type="scientific">Szabonella alba</name>
    <dbReference type="NCBI Taxonomy" id="2804194"/>
    <lineage>
        <taxon>Bacteria</taxon>
        <taxon>Pseudomonadati</taxon>
        <taxon>Pseudomonadota</taxon>
        <taxon>Alphaproteobacteria</taxon>
        <taxon>Rhodobacterales</taxon>
        <taxon>Paracoccaceae</taxon>
        <taxon>Szabonella</taxon>
    </lineage>
</organism>